<evidence type="ECO:0000256" key="3">
    <source>
        <dbReference type="ARBA" id="ARBA00022448"/>
    </source>
</evidence>
<evidence type="ECO:0000313" key="12">
    <source>
        <dbReference type="EMBL" id="SCG86445.1"/>
    </source>
</evidence>
<evidence type="ECO:0000256" key="11">
    <source>
        <dbReference type="SAM" id="Coils"/>
    </source>
</evidence>
<dbReference type="Gene3D" id="3.30.70.2170">
    <property type="match status" value="1"/>
</dbReference>
<evidence type="ECO:0000256" key="5">
    <source>
        <dbReference type="ARBA" id="ARBA00022989"/>
    </source>
</evidence>
<dbReference type="GO" id="GO:0051117">
    <property type="term" value="F:ATPase binding"/>
    <property type="evidence" value="ECO:0007669"/>
    <property type="project" value="TreeGrafter"/>
</dbReference>
<evidence type="ECO:0000256" key="10">
    <source>
        <dbReference type="RuleBase" id="RU361189"/>
    </source>
</evidence>
<evidence type="ECO:0000256" key="9">
    <source>
        <dbReference type="ARBA" id="ARBA00068671"/>
    </source>
</evidence>
<dbReference type="GO" id="GO:0033179">
    <property type="term" value="C:proton-transporting V-type ATPase, V0 domain"/>
    <property type="evidence" value="ECO:0007669"/>
    <property type="project" value="InterPro"/>
</dbReference>
<dbReference type="Gene3D" id="3.30.70.2750">
    <property type="match status" value="1"/>
</dbReference>
<gene>
    <name evidence="12" type="primary">atpI</name>
    <name evidence="12" type="ORF">MCBB_1896</name>
</gene>
<protein>
    <recommendedName>
        <fullName evidence="9 10">A-type ATP synthase subunit I</fullName>
    </recommendedName>
</protein>
<dbReference type="GO" id="GO:0046961">
    <property type="term" value="F:proton-transporting ATPase activity, rotational mechanism"/>
    <property type="evidence" value="ECO:0007669"/>
    <property type="project" value="InterPro"/>
</dbReference>
<accession>A0A1D3L4H3</accession>
<feature type="transmembrane region" description="Helical" evidence="10">
    <location>
        <begin position="384"/>
        <end position="410"/>
    </location>
</feature>
<evidence type="ECO:0000256" key="1">
    <source>
        <dbReference type="ARBA" id="ARBA00004141"/>
    </source>
</evidence>
<feature type="transmembrane region" description="Helical" evidence="10">
    <location>
        <begin position="430"/>
        <end position="450"/>
    </location>
</feature>
<evidence type="ECO:0000256" key="6">
    <source>
        <dbReference type="ARBA" id="ARBA00023065"/>
    </source>
</evidence>
<dbReference type="OrthoDB" id="85892at2157"/>
<name>A0A1D3L4H3_9EURY</name>
<reference evidence="12 13" key="1">
    <citation type="submission" date="2016-08" db="EMBL/GenBank/DDBJ databases">
        <authorList>
            <person name="Seilhamer J.J."/>
        </authorList>
    </citation>
    <scope>NUCLEOTIDE SEQUENCE [LARGE SCALE GENOMIC DNA]</scope>
    <source>
        <strain evidence="12">Buetzberg</strain>
    </source>
</reference>
<dbReference type="GeneID" id="30412735"/>
<dbReference type="AlphaFoldDB" id="A0A1D3L4H3"/>
<feature type="transmembrane region" description="Helical" evidence="10">
    <location>
        <begin position="482"/>
        <end position="503"/>
    </location>
</feature>
<keyword evidence="5 10" id="KW-1133">Transmembrane helix</keyword>
<evidence type="ECO:0000256" key="2">
    <source>
        <dbReference type="ARBA" id="ARBA00009904"/>
    </source>
</evidence>
<comment type="similarity">
    <text evidence="2 10">Belongs to the V-ATPase 116 kDa subunit family.</text>
</comment>
<keyword evidence="4 10" id="KW-0812">Transmembrane</keyword>
<evidence type="ECO:0000256" key="7">
    <source>
        <dbReference type="ARBA" id="ARBA00023136"/>
    </source>
</evidence>
<dbReference type="RefSeq" id="WP_071907508.1">
    <property type="nucleotide sequence ID" value="NZ_LT607756.1"/>
</dbReference>
<feature type="transmembrane region" description="Helical" evidence="10">
    <location>
        <begin position="600"/>
        <end position="619"/>
    </location>
</feature>
<organism evidence="12 13">
    <name type="scientific">Methanobacterium congolense</name>
    <dbReference type="NCBI Taxonomy" id="118062"/>
    <lineage>
        <taxon>Archaea</taxon>
        <taxon>Methanobacteriati</taxon>
        <taxon>Methanobacteriota</taxon>
        <taxon>Methanomada group</taxon>
        <taxon>Methanobacteria</taxon>
        <taxon>Methanobacteriales</taxon>
        <taxon>Methanobacteriaceae</taxon>
        <taxon>Methanobacterium</taxon>
    </lineage>
</organism>
<keyword evidence="6 10" id="KW-0406">Ion transport</keyword>
<dbReference type="EMBL" id="LT607756">
    <property type="protein sequence ID" value="SCG86445.1"/>
    <property type="molecule type" value="Genomic_DNA"/>
</dbReference>
<dbReference type="Pfam" id="PF01496">
    <property type="entry name" value="V_ATPase_I"/>
    <property type="match status" value="1"/>
</dbReference>
<dbReference type="PANTHER" id="PTHR11629:SF63">
    <property type="entry name" value="V-TYPE PROTON ATPASE SUBUNIT A"/>
    <property type="match status" value="1"/>
</dbReference>
<keyword evidence="13" id="KW-1185">Reference proteome</keyword>
<keyword evidence="3 10" id="KW-0813">Transport</keyword>
<comment type="function">
    <text evidence="8">Component of the A-type ATP synthase that produces ATP from ADP in the presence of a proton gradient across the membrane.</text>
</comment>
<proteinExistence type="inferred from homology"/>
<comment type="subcellular location">
    <subcellularLocation>
        <location evidence="1">Membrane</location>
        <topology evidence="1">Multi-pass membrane protein</topology>
    </subcellularLocation>
</comment>
<keyword evidence="11" id="KW-0175">Coiled coil</keyword>
<sequence>MFKPARMQKLKIITLDKYADSAVNSLHEEGIVQIHDISERIQTDAEWKQILKPSKVNPHTGKVSSLLMKTSGMVDFLESVEKREGGIKNTIMGFINPKTIEKREVEAISVDELVNKAESTIAEVESKTKALEENLSKLDSEKSKLEDASKVAEELKDFDVDLIDLKGSEYTAVITGKIEVSNLEKFKEESSAVTDEYLVFETDSVSKEKSKEVSKNIIIITLAQYGEELTGLLRKLEFDKFEVSGISGKPEEFIRNTDTRIQAIESEKQTIFNELAVVADEWKGDLLVLREQLEVEKERDEIFSSFGETKNTMMFEAWVPVKKMKKSLEILETSTEGHSVVEVSDPEENDEVPSKLDNPRFAKPYEMMVEMYSPTNYKEFDPTILMAIVFPFFFGYCLTDAGYGIIDALIGYILYRGLGKTNKAMHDMGLILVACGVWAFILGMVTNGFIGDLIPRFFMGSTSAALPTVIGSVNAFVHPENILYIALTIGILHINLGLLIGAYNNIKEKKIGEALGSQIDWIILELAIVLYVVTGSSIVGGVVAIIGVGLLVYYNGVMGIMDILSFLGTVLSYSRLLALCLSTGGIAMTVNILTQLSAQMIPYVGLILAPIIFIGGHLFNMSFQSLGAFIHSLRLHYVEFFSQFYEGGSPKFEAFKAERKFTKIRR</sequence>
<dbReference type="GO" id="GO:0007035">
    <property type="term" value="P:vacuolar acidification"/>
    <property type="evidence" value="ECO:0007669"/>
    <property type="project" value="TreeGrafter"/>
</dbReference>
<dbReference type="InterPro" id="IPR002490">
    <property type="entry name" value="V-ATPase_116kDa_su"/>
</dbReference>
<keyword evidence="7 10" id="KW-0472">Membrane</keyword>
<dbReference type="STRING" id="118062.MCBB_1896"/>
<dbReference type="NCBIfam" id="NF004428">
    <property type="entry name" value="PRK05771.2-1"/>
    <property type="match status" value="1"/>
</dbReference>
<dbReference type="PATRIC" id="fig|129848.4.peg.1943"/>
<evidence type="ECO:0000256" key="8">
    <source>
        <dbReference type="ARBA" id="ARBA00059506"/>
    </source>
</evidence>
<evidence type="ECO:0000313" key="13">
    <source>
        <dbReference type="Proteomes" id="UP000094707"/>
    </source>
</evidence>
<dbReference type="Proteomes" id="UP000094707">
    <property type="component" value="Chromosome I"/>
</dbReference>
<dbReference type="KEGG" id="mcub:MCBB_1896"/>
<dbReference type="PANTHER" id="PTHR11629">
    <property type="entry name" value="VACUOLAR PROTON ATPASES"/>
    <property type="match status" value="1"/>
</dbReference>
<dbReference type="Gene3D" id="1.20.1460.20">
    <property type="match status" value="1"/>
</dbReference>
<feature type="coiled-coil region" evidence="11">
    <location>
        <begin position="114"/>
        <end position="155"/>
    </location>
</feature>
<evidence type="ECO:0000256" key="4">
    <source>
        <dbReference type="ARBA" id="ARBA00022692"/>
    </source>
</evidence>
<dbReference type="GO" id="GO:0016471">
    <property type="term" value="C:vacuolar proton-transporting V-type ATPase complex"/>
    <property type="evidence" value="ECO:0007669"/>
    <property type="project" value="TreeGrafter"/>
</dbReference>